<name>A0A919KFW8_9ACTN</name>
<protein>
    <recommendedName>
        <fullName evidence="4">SH3 domain-containing protein</fullName>
    </recommendedName>
</protein>
<gene>
    <name evidence="2" type="ORF">GCM10018980_71090</name>
</gene>
<dbReference type="Proteomes" id="UP000619355">
    <property type="component" value="Unassembled WGS sequence"/>
</dbReference>
<feature type="signal peptide" evidence="1">
    <location>
        <begin position="1"/>
        <end position="35"/>
    </location>
</feature>
<evidence type="ECO:0000313" key="2">
    <source>
        <dbReference type="EMBL" id="GHG74296.1"/>
    </source>
</evidence>
<evidence type="ECO:0008006" key="4">
    <source>
        <dbReference type="Google" id="ProtNLM"/>
    </source>
</evidence>
<evidence type="ECO:0000313" key="3">
    <source>
        <dbReference type="Proteomes" id="UP000619355"/>
    </source>
</evidence>
<reference evidence="3" key="1">
    <citation type="journal article" date="2019" name="Int. J. Syst. Evol. Microbiol.">
        <title>The Global Catalogue of Microorganisms (GCM) 10K type strain sequencing project: providing services to taxonomists for standard genome sequencing and annotation.</title>
        <authorList>
            <consortium name="The Broad Institute Genomics Platform"/>
            <consortium name="The Broad Institute Genome Sequencing Center for Infectious Disease"/>
            <person name="Wu L."/>
            <person name="Ma J."/>
        </authorList>
    </citation>
    <scope>NUCLEOTIDE SEQUENCE [LARGE SCALE GENOMIC DNA]</scope>
    <source>
        <strain evidence="3">JCM 4253</strain>
    </source>
</reference>
<keyword evidence="1" id="KW-0732">Signal</keyword>
<comment type="caution">
    <text evidence="2">The sequence shown here is derived from an EMBL/GenBank/DDBJ whole genome shotgun (WGS) entry which is preliminary data.</text>
</comment>
<feature type="chain" id="PRO_5037412517" description="SH3 domain-containing protein" evidence="1">
    <location>
        <begin position="36"/>
        <end position="125"/>
    </location>
</feature>
<dbReference type="Gene3D" id="2.30.30.40">
    <property type="entry name" value="SH3 Domains"/>
    <property type="match status" value="1"/>
</dbReference>
<accession>A0A919KFW8</accession>
<proteinExistence type="predicted"/>
<evidence type="ECO:0000256" key="1">
    <source>
        <dbReference type="SAM" id="SignalP"/>
    </source>
</evidence>
<sequence>MDGGPGWPDVNRLIRAAVAAAAALATVICTSPSAASDPWAPKPRACNTNAAGAQLHTTEAVRLRADRGTRSRVLAVLPKNTDFYAECWGVAADDAWWAYGEVMSGPRRQHQGWVAGTYVAQGCRH</sequence>
<dbReference type="EMBL" id="BNBF01000035">
    <property type="protein sequence ID" value="GHG74296.1"/>
    <property type="molecule type" value="Genomic_DNA"/>
</dbReference>
<organism evidence="2 3">
    <name type="scientific">Streptomyces capoamus</name>
    <dbReference type="NCBI Taxonomy" id="68183"/>
    <lineage>
        <taxon>Bacteria</taxon>
        <taxon>Bacillati</taxon>
        <taxon>Actinomycetota</taxon>
        <taxon>Actinomycetes</taxon>
        <taxon>Kitasatosporales</taxon>
        <taxon>Streptomycetaceae</taxon>
        <taxon>Streptomyces</taxon>
    </lineage>
</organism>
<dbReference type="AlphaFoldDB" id="A0A919KFW8"/>
<keyword evidence="3" id="KW-1185">Reference proteome</keyword>